<dbReference type="PIR" id="T01680">
    <property type="entry name" value="T01680"/>
</dbReference>
<protein>
    <submittedName>
        <fullName evidence="1">Sepiapterin reductase</fullName>
    </submittedName>
</protein>
<name>Q62218_MOUSE</name>
<proteinExistence type="evidence at transcript level"/>
<organism evidence="1">
    <name type="scientific">Mus musculus</name>
    <name type="common">Mouse</name>
    <dbReference type="NCBI Taxonomy" id="10090"/>
    <lineage>
        <taxon>Eukaryota</taxon>
        <taxon>Metazoa</taxon>
        <taxon>Chordata</taxon>
        <taxon>Craniata</taxon>
        <taxon>Vertebrata</taxon>
        <taxon>Euteleostomi</taxon>
        <taxon>Mammalia</taxon>
        <taxon>Eutheria</taxon>
        <taxon>Euarchontoglires</taxon>
        <taxon>Glires</taxon>
        <taxon>Rodentia</taxon>
        <taxon>Myomorpha</taxon>
        <taxon>Muroidea</taxon>
        <taxon>Muridae</taxon>
        <taxon>Murinae</taxon>
        <taxon>Mus</taxon>
        <taxon>Mus</taxon>
    </lineage>
</organism>
<evidence type="ECO:0000313" key="1">
    <source>
        <dbReference type="EMBL" id="CAA79942.1"/>
    </source>
</evidence>
<reference evidence="1" key="2">
    <citation type="submission" date="1993-03" db="EMBL/GenBank/DDBJ databases">
        <authorList>
            <person name="MAIER J."/>
        </authorList>
    </citation>
    <scope>NUCLEOTIDE SEQUENCE</scope>
</reference>
<gene>
    <name evidence="2" type="primary">Spr</name>
    <name evidence="2" type="synonym">Gm10328</name>
</gene>
<dbReference type="MGI" id="MGI:103078">
    <property type="gene designation" value="Spr"/>
</dbReference>
<dbReference type="AGR" id="MGI:103078"/>
<sequence>APDWKVSFCSKPSSFWAEVPQSTSAPSDFNFCSLLLNSGSLEVSRAN</sequence>
<evidence type="ECO:0000313" key="2">
    <source>
        <dbReference type="MGI" id="MGI:103078"/>
    </source>
</evidence>
<dbReference type="AlphaFoldDB" id="Q62218"/>
<dbReference type="EMBL" id="Z21947">
    <property type="protein sequence ID" value="CAA79942.1"/>
    <property type="molecule type" value="mRNA"/>
</dbReference>
<accession>Q62218</accession>
<reference evidence="1" key="1">
    <citation type="journal article" date="1993" name="Exp. Cell Res.">
        <title>Detection of a novel sepiapterin reductase mRNA: assay of mRNA in various cells and tissues of various species.</title>
        <authorList>
            <person name="Maier J."/>
            <person name="Schott K."/>
            <person name="Werner T."/>
            <person name="Bacher A."/>
            <person name="Ziegler I."/>
        </authorList>
    </citation>
    <scope>NUCLEOTIDE SEQUENCE</scope>
</reference>